<keyword evidence="2" id="KW-1185">Reference proteome</keyword>
<protein>
    <submittedName>
        <fullName evidence="1">Uncharacterized protein</fullName>
    </submittedName>
</protein>
<comment type="caution">
    <text evidence="1">The sequence shown here is derived from an EMBL/GenBank/DDBJ whole genome shotgun (WGS) entry which is preliminary data.</text>
</comment>
<dbReference type="AlphaFoldDB" id="A0A327PZK2"/>
<organism evidence="1 2">
    <name type="scientific">Chitinophaga skermanii</name>
    <dbReference type="NCBI Taxonomy" id="331697"/>
    <lineage>
        <taxon>Bacteria</taxon>
        <taxon>Pseudomonadati</taxon>
        <taxon>Bacteroidota</taxon>
        <taxon>Chitinophagia</taxon>
        <taxon>Chitinophagales</taxon>
        <taxon>Chitinophagaceae</taxon>
        <taxon>Chitinophaga</taxon>
    </lineage>
</organism>
<dbReference type="EMBL" id="QLLL01000015">
    <property type="protein sequence ID" value="RAI97558.1"/>
    <property type="molecule type" value="Genomic_DNA"/>
</dbReference>
<dbReference type="RefSeq" id="WP_111600439.1">
    <property type="nucleotide sequence ID" value="NZ_QLLL01000015.1"/>
</dbReference>
<proteinExistence type="predicted"/>
<evidence type="ECO:0000313" key="1">
    <source>
        <dbReference type="EMBL" id="RAI97558.1"/>
    </source>
</evidence>
<evidence type="ECO:0000313" key="2">
    <source>
        <dbReference type="Proteomes" id="UP000249547"/>
    </source>
</evidence>
<gene>
    <name evidence="1" type="ORF">LX64_05066</name>
</gene>
<name>A0A327PZK2_9BACT</name>
<reference evidence="1 2" key="1">
    <citation type="submission" date="2018-06" db="EMBL/GenBank/DDBJ databases">
        <title>Genomic Encyclopedia of Archaeal and Bacterial Type Strains, Phase II (KMG-II): from individual species to whole genera.</title>
        <authorList>
            <person name="Goeker M."/>
        </authorList>
    </citation>
    <scope>NUCLEOTIDE SEQUENCE [LARGE SCALE GENOMIC DNA]</scope>
    <source>
        <strain evidence="1 2">DSM 23857</strain>
    </source>
</reference>
<sequence length="132" mass="15191">MKKYPNIYFHVFLSTNNFNGAQEFYELDNPNLEKIKSDIILPFVLKQQFSLQGQVIDPKEVTRIMLRESQLPTAMIMSKVEHDHEPAPWTAQTVIFHQGYTKDFSTYILNLGKRIADGGMLALLLMKDSLAI</sequence>
<accession>A0A327PZK2</accession>
<dbReference type="Proteomes" id="UP000249547">
    <property type="component" value="Unassembled WGS sequence"/>
</dbReference>